<keyword evidence="1" id="KW-0472">Membrane</keyword>
<dbReference type="Pfam" id="PF03703">
    <property type="entry name" value="bPH_2"/>
    <property type="match status" value="2"/>
</dbReference>
<feature type="transmembrane region" description="Helical" evidence="1">
    <location>
        <begin position="42"/>
        <end position="73"/>
    </location>
</feature>
<dbReference type="RefSeq" id="WP_133868369.1">
    <property type="nucleotide sequence ID" value="NZ_SOAU01000001.1"/>
</dbReference>
<feature type="transmembrane region" description="Helical" evidence="1">
    <location>
        <begin position="203"/>
        <end position="224"/>
    </location>
</feature>
<sequence>MGADEPPPVDADRAMLAEPARQSPIAFVFIAWRFVRRLGVSAIAAAVLFVVNGGLAAGLGLLAVGASGALLVFSALSWWRMTFCVVGDELVLTRGIASVERLVIPLERVQSVNIDQRLFHRPFGLVRAAVDTAGSTEVEFEIDAIDLARAEALRRIANDARSAARNVSGTHEASTDAGRTVDADVILLQRSPRDLLRVGVTKFPWAGFVVFAPLIAIGGEFGALDPFLDSAGDLADDAVTIGSGSVLAAVLVVGGIVVAATVLGAAFQVIREIVTNWDLTLSRTPSGLRRTAGLLNTTSRSSTARRVQIVTTDDTTPQRRLGFTRLTLHTFGTGNLDLPGSTRTEVETVRRLVVGETPPPPLDRRISRWSVFVAARATAVVALVAAALLWFVIGWWSLAVFALVPINAVVEDRRWRRRRWGLHADGVGESYGLVWRHTGELPLRKAQVVTVRQSFFERRRGLATLHISTAGGSFRVPFIDLADADAARDRVLHRAEIDRRPVL</sequence>
<dbReference type="InterPro" id="IPR014529">
    <property type="entry name" value="UCP026631"/>
</dbReference>
<keyword evidence="1" id="KW-0812">Transmembrane</keyword>
<evidence type="ECO:0000313" key="3">
    <source>
        <dbReference type="EMBL" id="TDT15959.1"/>
    </source>
</evidence>
<organism evidence="3 4">
    <name type="scientific">Ilumatobacter fluminis</name>
    <dbReference type="NCBI Taxonomy" id="467091"/>
    <lineage>
        <taxon>Bacteria</taxon>
        <taxon>Bacillati</taxon>
        <taxon>Actinomycetota</taxon>
        <taxon>Acidimicrobiia</taxon>
        <taxon>Acidimicrobiales</taxon>
        <taxon>Ilumatobacteraceae</taxon>
        <taxon>Ilumatobacter</taxon>
    </lineage>
</organism>
<feature type="domain" description="YdbS-like PH" evidence="2">
    <location>
        <begin position="415"/>
        <end position="490"/>
    </location>
</feature>
<keyword evidence="4" id="KW-1185">Reference proteome</keyword>
<dbReference type="PIRSF" id="PIRSF026631">
    <property type="entry name" value="UCP026631"/>
    <property type="match status" value="1"/>
</dbReference>
<evidence type="ECO:0000313" key="4">
    <source>
        <dbReference type="Proteomes" id="UP000294558"/>
    </source>
</evidence>
<accession>A0A4R7HZI2</accession>
<feature type="transmembrane region" description="Helical" evidence="1">
    <location>
        <begin position="393"/>
        <end position="410"/>
    </location>
</feature>
<dbReference type="AlphaFoldDB" id="A0A4R7HZI2"/>
<name>A0A4R7HZI2_9ACTN</name>
<feature type="transmembrane region" description="Helical" evidence="1">
    <location>
        <begin position="244"/>
        <end position="267"/>
    </location>
</feature>
<evidence type="ECO:0000259" key="2">
    <source>
        <dbReference type="Pfam" id="PF03703"/>
    </source>
</evidence>
<keyword evidence="1" id="KW-1133">Transmembrane helix</keyword>
<protein>
    <submittedName>
        <fullName evidence="3">Putative membrane protein YdbT with pleckstrin-like domain</fullName>
    </submittedName>
</protein>
<dbReference type="Proteomes" id="UP000294558">
    <property type="component" value="Unassembled WGS sequence"/>
</dbReference>
<dbReference type="InterPro" id="IPR005182">
    <property type="entry name" value="YdbS-like_PH"/>
</dbReference>
<reference evidence="3 4" key="1">
    <citation type="submission" date="2019-03" db="EMBL/GenBank/DDBJ databases">
        <title>Sequencing the genomes of 1000 actinobacteria strains.</title>
        <authorList>
            <person name="Klenk H.-P."/>
        </authorList>
    </citation>
    <scope>NUCLEOTIDE SEQUENCE [LARGE SCALE GENOMIC DNA]</scope>
    <source>
        <strain evidence="3 4">DSM 18936</strain>
    </source>
</reference>
<dbReference type="OrthoDB" id="3190163at2"/>
<feature type="domain" description="YdbS-like PH" evidence="2">
    <location>
        <begin position="78"/>
        <end position="155"/>
    </location>
</feature>
<gene>
    <name evidence="3" type="ORF">BDK89_1540</name>
</gene>
<feature type="transmembrane region" description="Helical" evidence="1">
    <location>
        <begin position="369"/>
        <end position="387"/>
    </location>
</feature>
<comment type="caution">
    <text evidence="3">The sequence shown here is derived from an EMBL/GenBank/DDBJ whole genome shotgun (WGS) entry which is preliminary data.</text>
</comment>
<dbReference type="PANTHER" id="PTHR34473:SF2">
    <property type="entry name" value="UPF0699 TRANSMEMBRANE PROTEIN YDBT"/>
    <property type="match status" value="1"/>
</dbReference>
<dbReference type="PANTHER" id="PTHR34473">
    <property type="entry name" value="UPF0699 TRANSMEMBRANE PROTEIN YDBS"/>
    <property type="match status" value="1"/>
</dbReference>
<dbReference type="EMBL" id="SOAU01000001">
    <property type="protein sequence ID" value="TDT15959.1"/>
    <property type="molecule type" value="Genomic_DNA"/>
</dbReference>
<proteinExistence type="predicted"/>
<evidence type="ECO:0000256" key="1">
    <source>
        <dbReference type="SAM" id="Phobius"/>
    </source>
</evidence>